<dbReference type="Proteomes" id="UP001365542">
    <property type="component" value="Unassembled WGS sequence"/>
</dbReference>
<protein>
    <submittedName>
        <fullName evidence="2">Uncharacterized protein</fullName>
    </submittedName>
</protein>
<feature type="region of interest" description="Disordered" evidence="1">
    <location>
        <begin position="439"/>
        <end position="479"/>
    </location>
</feature>
<feature type="region of interest" description="Disordered" evidence="1">
    <location>
        <begin position="212"/>
        <end position="235"/>
    </location>
</feature>
<reference evidence="2 3" key="1">
    <citation type="submission" date="2019-10" db="EMBL/GenBank/DDBJ databases">
        <authorList>
            <person name="Palmer J.M."/>
        </authorList>
    </citation>
    <scope>NUCLEOTIDE SEQUENCE [LARGE SCALE GENOMIC DNA]</scope>
    <source>
        <strain evidence="2 3">TWF694</strain>
    </source>
</reference>
<feature type="region of interest" description="Disordered" evidence="1">
    <location>
        <begin position="836"/>
        <end position="872"/>
    </location>
</feature>
<dbReference type="PANTHER" id="PTHR38166">
    <property type="entry name" value="C2H2-TYPE DOMAIN-CONTAINING PROTEIN-RELATED"/>
    <property type="match status" value="1"/>
</dbReference>
<comment type="caution">
    <text evidence="2">The sequence shown here is derived from an EMBL/GenBank/DDBJ whole genome shotgun (WGS) entry which is preliminary data.</text>
</comment>
<organism evidence="2 3">
    <name type="scientific">Orbilia ellipsospora</name>
    <dbReference type="NCBI Taxonomy" id="2528407"/>
    <lineage>
        <taxon>Eukaryota</taxon>
        <taxon>Fungi</taxon>
        <taxon>Dikarya</taxon>
        <taxon>Ascomycota</taxon>
        <taxon>Pezizomycotina</taxon>
        <taxon>Orbiliomycetes</taxon>
        <taxon>Orbiliales</taxon>
        <taxon>Orbiliaceae</taxon>
        <taxon>Orbilia</taxon>
    </lineage>
</organism>
<accession>A0AAV9X3H3</accession>
<keyword evidence="3" id="KW-1185">Reference proteome</keyword>
<dbReference type="EMBL" id="JAVHJO010000010">
    <property type="protein sequence ID" value="KAK6535299.1"/>
    <property type="molecule type" value="Genomic_DNA"/>
</dbReference>
<proteinExistence type="predicted"/>
<feature type="region of interest" description="Disordered" evidence="1">
    <location>
        <begin position="493"/>
        <end position="517"/>
    </location>
</feature>
<feature type="compositionally biased region" description="Polar residues" evidence="1">
    <location>
        <begin position="274"/>
        <end position="288"/>
    </location>
</feature>
<feature type="compositionally biased region" description="Basic and acidic residues" evidence="1">
    <location>
        <begin position="142"/>
        <end position="165"/>
    </location>
</feature>
<evidence type="ECO:0000313" key="3">
    <source>
        <dbReference type="Proteomes" id="UP001365542"/>
    </source>
</evidence>
<evidence type="ECO:0000313" key="2">
    <source>
        <dbReference type="EMBL" id="KAK6535299.1"/>
    </source>
</evidence>
<feature type="compositionally biased region" description="Acidic residues" evidence="1">
    <location>
        <begin position="494"/>
        <end position="503"/>
    </location>
</feature>
<evidence type="ECO:0000256" key="1">
    <source>
        <dbReference type="SAM" id="MobiDB-lite"/>
    </source>
</evidence>
<dbReference type="AlphaFoldDB" id="A0AAV9X3H3"/>
<feature type="compositionally biased region" description="Acidic residues" evidence="1">
    <location>
        <begin position="395"/>
        <end position="407"/>
    </location>
</feature>
<feature type="region of interest" description="Disordered" evidence="1">
    <location>
        <begin position="374"/>
        <end position="408"/>
    </location>
</feature>
<name>A0AAV9X3H3_9PEZI</name>
<feature type="compositionally biased region" description="Polar residues" evidence="1">
    <location>
        <begin position="836"/>
        <end position="854"/>
    </location>
</feature>
<feature type="compositionally biased region" description="Low complexity" evidence="1">
    <location>
        <begin position="444"/>
        <end position="458"/>
    </location>
</feature>
<sequence>MEPPPKDPGSPISSRDRFNEIIKDIDIDDEFTFKDFLMHCEQSIDPGQFPFGRKSTVSTIGESTCTEDSGLGFFPKPNKHGFDAGACAARLKEYFPERNYSGDFVSKSGHPFDREYLEISLAPALATLVSAAGANLMLMSQEKKDGQTKQRDAGNGYAHRDKEQMEEQTDWTSSRASSSGALTEVKTKRILSHLFAAVLRIRIELSSLDFQSQSAQDPGKPGSFSDSQSTTHDTLRSEDFQNSLLTGIKWCEDLVQTLQRHSLHFPTPTAFESGRTTETSSPNESDPQQELFAKLSASELEEDIADLEKHIVSFTNDFQPYIPAATHRHDDTDEQPEFEQKIRDNWDQVVEFMKKECAQRNLTLTIGEPDIHTHAQGSEDFQKSDSPRTAASVDTDPEEMSEEDGIEEERTLTMQILYILVQLLIMRDAAFMSLYCGGEESESESSSGASDSTDSSGEQSDNPNEVAYTDANPKGYRQNSGAFWKGVLQKRSLDDDDEGDDDVPPPPRPTKKVKGNPGLLEGRLACPFAKASPGSYIGCLTIGRKNLSGVKEHLKRNHFQKILPDNIRAARTWNKVFDCCVPGWRLPHPSPYLDIAGPLELLTSFTKAISTSSLTAPTFTSCAYTPADCEVDSTPCSPNCTRTQGRGFESIDENHVEYHDAEGESLNFQQSQGPRDELVDPDTYEYPGSAQGCPPIAGSVSNTQLLDQSTQPLPMIPTLPQQWNTYNRNGLTNEGLFSGTLGYLFGSLAGPNVKLPPGEEFQGPLDQLPNDIMEQFNLNRTRGPSAKKQYQQAMSHLGIVDNAFPTFYSPFPPQSHRFTNYSQYPPGFNQFHVPATDSSATDSVPSRMPSQISLNPPLLGTPRRSASSEATTVEPTSQKYFLTISRLPSVRTSEEPGPKEIQFEDFDEFHKNFDGWMSSVFTEPEFSWDTMELYDCSRDESISGVEAVIKHLRHSYLRNKSKEAALDLILKKD</sequence>
<dbReference type="PANTHER" id="PTHR38166:SF1">
    <property type="entry name" value="C2H2-TYPE DOMAIN-CONTAINING PROTEIN"/>
    <property type="match status" value="1"/>
</dbReference>
<gene>
    <name evidence="2" type="ORF">TWF694_001764</name>
</gene>
<feature type="region of interest" description="Disordered" evidence="1">
    <location>
        <begin position="142"/>
        <end position="178"/>
    </location>
</feature>
<feature type="region of interest" description="Disordered" evidence="1">
    <location>
        <begin position="266"/>
        <end position="289"/>
    </location>
</feature>